<comment type="caution">
    <text evidence="1">The sequence shown here is derived from an EMBL/GenBank/DDBJ whole genome shotgun (WGS) entry which is preliminary data.</text>
</comment>
<sequence>MCCQTAVLIGFLDHDRLCLGNRVTHKRLSKLGQQSPLRQALPQIMLDDLATSRALGLCCCFSSISCFCLGALLRGRLPLSLKICIGESGWKQWIGATIHFDRRS</sequence>
<evidence type="ECO:0000313" key="2">
    <source>
        <dbReference type="Proteomes" id="UP001054837"/>
    </source>
</evidence>
<dbReference type="AlphaFoldDB" id="A0AAV4V3G9"/>
<reference evidence="1 2" key="1">
    <citation type="submission" date="2021-06" db="EMBL/GenBank/DDBJ databases">
        <title>Caerostris darwini draft genome.</title>
        <authorList>
            <person name="Kono N."/>
            <person name="Arakawa K."/>
        </authorList>
    </citation>
    <scope>NUCLEOTIDE SEQUENCE [LARGE SCALE GENOMIC DNA]</scope>
</reference>
<evidence type="ECO:0000313" key="1">
    <source>
        <dbReference type="EMBL" id="GIY64539.1"/>
    </source>
</evidence>
<dbReference type="EMBL" id="BPLQ01012332">
    <property type="protein sequence ID" value="GIY64539.1"/>
    <property type="molecule type" value="Genomic_DNA"/>
</dbReference>
<name>A0AAV4V3G9_9ARAC</name>
<gene>
    <name evidence="1" type="ORF">CDAR_292181</name>
</gene>
<organism evidence="1 2">
    <name type="scientific">Caerostris darwini</name>
    <dbReference type="NCBI Taxonomy" id="1538125"/>
    <lineage>
        <taxon>Eukaryota</taxon>
        <taxon>Metazoa</taxon>
        <taxon>Ecdysozoa</taxon>
        <taxon>Arthropoda</taxon>
        <taxon>Chelicerata</taxon>
        <taxon>Arachnida</taxon>
        <taxon>Araneae</taxon>
        <taxon>Araneomorphae</taxon>
        <taxon>Entelegynae</taxon>
        <taxon>Araneoidea</taxon>
        <taxon>Araneidae</taxon>
        <taxon>Caerostris</taxon>
    </lineage>
</organism>
<keyword evidence="2" id="KW-1185">Reference proteome</keyword>
<protein>
    <submittedName>
        <fullName evidence="1">Uncharacterized protein</fullName>
    </submittedName>
</protein>
<dbReference type="Proteomes" id="UP001054837">
    <property type="component" value="Unassembled WGS sequence"/>
</dbReference>
<proteinExistence type="predicted"/>
<accession>A0AAV4V3G9</accession>